<keyword evidence="2" id="KW-0812">Transmembrane</keyword>
<feature type="non-terminal residue" evidence="4">
    <location>
        <position position="1"/>
    </location>
</feature>
<accession>A0A813A0Y7</accession>
<dbReference type="AlphaFoldDB" id="A0A813A0Y7"/>
<feature type="transmembrane region" description="Helical" evidence="2">
    <location>
        <begin position="21"/>
        <end position="38"/>
    </location>
</feature>
<keyword evidence="5" id="KW-1185">Reference proteome</keyword>
<feature type="region of interest" description="Disordered" evidence="1">
    <location>
        <begin position="204"/>
        <end position="309"/>
    </location>
</feature>
<dbReference type="EMBL" id="CAJNJA010052571">
    <property type="protein sequence ID" value="CAE7847168.1"/>
    <property type="molecule type" value="Genomic_DNA"/>
</dbReference>
<evidence type="ECO:0000313" key="5">
    <source>
        <dbReference type="Proteomes" id="UP000601435"/>
    </source>
</evidence>
<evidence type="ECO:0000256" key="2">
    <source>
        <dbReference type="SAM" id="Phobius"/>
    </source>
</evidence>
<keyword evidence="2" id="KW-0472">Membrane</keyword>
<keyword evidence="2" id="KW-1133">Transmembrane helix</keyword>
<dbReference type="Pfam" id="PF07727">
    <property type="entry name" value="RVT_2"/>
    <property type="match status" value="1"/>
</dbReference>
<dbReference type="OrthoDB" id="411615at2759"/>
<name>A0A813A0Y7_9DINO</name>
<evidence type="ECO:0000256" key="1">
    <source>
        <dbReference type="SAM" id="MobiDB-lite"/>
    </source>
</evidence>
<organism evidence="4 5">
    <name type="scientific">Symbiodinium necroappetens</name>
    <dbReference type="NCBI Taxonomy" id="1628268"/>
    <lineage>
        <taxon>Eukaryota</taxon>
        <taxon>Sar</taxon>
        <taxon>Alveolata</taxon>
        <taxon>Dinophyceae</taxon>
        <taxon>Suessiales</taxon>
        <taxon>Symbiodiniaceae</taxon>
        <taxon>Symbiodinium</taxon>
    </lineage>
</organism>
<proteinExistence type="predicted"/>
<dbReference type="InterPro" id="IPR013103">
    <property type="entry name" value="RVT_2"/>
</dbReference>
<gene>
    <name evidence="4" type="primary">RE1</name>
    <name evidence="4" type="ORF">SNEC2469_LOCUS26119</name>
</gene>
<evidence type="ECO:0000313" key="4">
    <source>
        <dbReference type="EMBL" id="CAE7847168.1"/>
    </source>
</evidence>
<protein>
    <submittedName>
        <fullName evidence="4">RE1 protein</fullName>
    </submittedName>
</protein>
<dbReference type="Proteomes" id="UP000601435">
    <property type="component" value="Unassembled WGS sequence"/>
</dbReference>
<reference evidence="4" key="1">
    <citation type="submission" date="2021-02" db="EMBL/GenBank/DDBJ databases">
        <authorList>
            <person name="Dougan E. K."/>
            <person name="Rhodes N."/>
            <person name="Thang M."/>
            <person name="Chan C."/>
        </authorList>
    </citation>
    <scope>NUCLEOTIDE SEQUENCE</scope>
</reference>
<sequence>MSLECLGNENRTTMLPERKRMRIGVFSFLITILGWAPPPVPLHGPAFRNLDKAAGESPSMVQAALDYQCDACLESTEPRHQRLVVFILAGELRIASLHKPLGKLERHGDIVKDMLRRLDLQSPLANDDLFDQALLQAFQAKNALVRHQGYAPEQIVLGEDLEAEMHRRPASLREWQQLSNLEGELPTKNTGGASTFVDLTQPNAPVISGSAPSDLPEAVTTVPAAPSVEGPRPSEEEIPQPEQEMTPQVSISPEGLPAAPQEVEREPAGSVAPAVFPSADASSFESRSAPDPGDSLDATQIPVPDSEDGLQSEQVFLACQYLDSNAEDSLQTFMTLQASTEATGPLLAEDELPYVESPLCCSEHQAFCLEIPLKAKDMKRWSRENSPEQLATIAAASKRARAEVHLKDLTPAEVKLFDEAKQKEIQCWIQTSAIRAVLRQKLNPEQILKSRWILTWKSPEPGESHRRAKARLVVLGFQDPKLVDVMRDAPTLSKEGRALVLQTIASCKFQLGSFDIKTAFLRGKADASNPLAMEPPRELRQALGLQEEEVCQLLGNAYGRVDAPLLFYKELSKQLHELGFVRHPLEPCVFLLYTGQTLNGILGVHVDDGVCGGDDKFLKKIQALQAKLPFGSRKFQSFVFTGIHLEQFPDFSIRASQAEYVKNIQQIDIGRSRRLTPDNPVTESERSKLRGLVGSLQYAVTHTRPDMAAKLGEVQGQITQATVQSLLLANKILRETQENAKVCIYFLPIRPSDLTFVSFGD</sequence>
<comment type="caution">
    <text evidence="4">The sequence shown here is derived from an EMBL/GenBank/DDBJ whole genome shotgun (WGS) entry which is preliminary data.</text>
</comment>
<feature type="domain" description="Reverse transcriptase Ty1/copia-type" evidence="3">
    <location>
        <begin position="448"/>
        <end position="665"/>
    </location>
</feature>
<evidence type="ECO:0000259" key="3">
    <source>
        <dbReference type="Pfam" id="PF07727"/>
    </source>
</evidence>